<dbReference type="Proteomes" id="UP000198348">
    <property type="component" value="Unassembled WGS sequence"/>
</dbReference>
<sequence>MSDVFTKHQEVLMAHGNARLTVHGRRLIVERARAGWKRSHIA</sequence>
<proteinExistence type="predicted"/>
<evidence type="ECO:0008006" key="3">
    <source>
        <dbReference type="Google" id="ProtNLM"/>
    </source>
</evidence>
<dbReference type="EMBL" id="FZNW01000024">
    <property type="protein sequence ID" value="SNR86142.1"/>
    <property type="molecule type" value="Genomic_DNA"/>
</dbReference>
<evidence type="ECO:0000313" key="2">
    <source>
        <dbReference type="Proteomes" id="UP000198348"/>
    </source>
</evidence>
<gene>
    <name evidence="1" type="ORF">SAMN06265360_12442</name>
</gene>
<name>A0A238ZSM9_9PSEU</name>
<organism evidence="1 2">
    <name type="scientific">Haloechinothrix alba</name>
    <dbReference type="NCBI Taxonomy" id="664784"/>
    <lineage>
        <taxon>Bacteria</taxon>
        <taxon>Bacillati</taxon>
        <taxon>Actinomycetota</taxon>
        <taxon>Actinomycetes</taxon>
        <taxon>Pseudonocardiales</taxon>
        <taxon>Pseudonocardiaceae</taxon>
        <taxon>Haloechinothrix</taxon>
    </lineage>
</organism>
<accession>A0A238ZSM9</accession>
<evidence type="ECO:0000313" key="1">
    <source>
        <dbReference type="EMBL" id="SNR86142.1"/>
    </source>
</evidence>
<keyword evidence="2" id="KW-1185">Reference proteome</keyword>
<feature type="non-terminal residue" evidence="1">
    <location>
        <position position="42"/>
    </location>
</feature>
<protein>
    <recommendedName>
        <fullName evidence="3">IS481 family transposase</fullName>
    </recommendedName>
</protein>
<dbReference type="AlphaFoldDB" id="A0A238ZSM9"/>
<reference evidence="1 2" key="1">
    <citation type="submission" date="2017-06" db="EMBL/GenBank/DDBJ databases">
        <authorList>
            <person name="Kim H.J."/>
            <person name="Triplett B.A."/>
        </authorList>
    </citation>
    <scope>NUCLEOTIDE SEQUENCE [LARGE SCALE GENOMIC DNA]</scope>
    <source>
        <strain evidence="1 2">DSM 45207</strain>
    </source>
</reference>